<reference evidence="1" key="1">
    <citation type="submission" date="2018-11" db="EMBL/GenBank/DDBJ databases">
        <authorList>
            <person name="Alioto T."/>
            <person name="Alioto T."/>
        </authorList>
    </citation>
    <scope>NUCLEOTIDE SEQUENCE</scope>
</reference>
<name>A0A8B6C7N3_MYTGA</name>
<dbReference type="AlphaFoldDB" id="A0A8B6C7N3"/>
<organism evidence="1 2">
    <name type="scientific">Mytilus galloprovincialis</name>
    <name type="common">Mediterranean mussel</name>
    <dbReference type="NCBI Taxonomy" id="29158"/>
    <lineage>
        <taxon>Eukaryota</taxon>
        <taxon>Metazoa</taxon>
        <taxon>Spiralia</taxon>
        <taxon>Lophotrochozoa</taxon>
        <taxon>Mollusca</taxon>
        <taxon>Bivalvia</taxon>
        <taxon>Autobranchia</taxon>
        <taxon>Pteriomorphia</taxon>
        <taxon>Mytilida</taxon>
        <taxon>Mytiloidea</taxon>
        <taxon>Mytilidae</taxon>
        <taxon>Mytilinae</taxon>
        <taxon>Mytilus</taxon>
    </lineage>
</organism>
<evidence type="ECO:0000313" key="1">
    <source>
        <dbReference type="EMBL" id="VDI01167.1"/>
    </source>
</evidence>
<accession>A0A8B6C7N3</accession>
<proteinExistence type="predicted"/>
<comment type="caution">
    <text evidence="1">The sequence shown here is derived from an EMBL/GenBank/DDBJ whole genome shotgun (WGS) entry which is preliminary data.</text>
</comment>
<gene>
    <name evidence="1" type="ORF">MGAL_10B004484</name>
</gene>
<keyword evidence="2" id="KW-1185">Reference proteome</keyword>
<dbReference type="Proteomes" id="UP000596742">
    <property type="component" value="Unassembled WGS sequence"/>
</dbReference>
<evidence type="ECO:0000313" key="2">
    <source>
        <dbReference type="Proteomes" id="UP000596742"/>
    </source>
</evidence>
<protein>
    <submittedName>
        <fullName evidence="1">Uncharacterized protein</fullName>
    </submittedName>
</protein>
<dbReference type="EMBL" id="UYJE01001314">
    <property type="protein sequence ID" value="VDI01167.1"/>
    <property type="molecule type" value="Genomic_DNA"/>
</dbReference>
<sequence>MTEKIESEIENASSNIEEISLSFEWNHVVKKVQERVASIGEIRIANPKQYSVEIAISCFPVK</sequence>